<reference evidence="3" key="1">
    <citation type="submission" date="2017-03" db="EMBL/GenBank/DDBJ databases">
        <title>Phytopthora megakarya and P. palmivora, two closely related causual agents of cacao black pod achieved similar genome size and gene model numbers by different mechanisms.</title>
        <authorList>
            <person name="Ali S."/>
            <person name="Shao J."/>
            <person name="Larry D.J."/>
            <person name="Kronmiller B."/>
            <person name="Shen D."/>
            <person name="Strem M.D."/>
            <person name="Melnick R.L."/>
            <person name="Guiltinan M.J."/>
            <person name="Tyler B.M."/>
            <person name="Meinhardt L.W."/>
            <person name="Bailey B.A."/>
        </authorList>
    </citation>
    <scope>NUCLEOTIDE SEQUENCE [LARGE SCALE GENOMIC DNA]</scope>
    <source>
        <strain evidence="3">zdho120</strain>
    </source>
</reference>
<comment type="caution">
    <text evidence="2">The sequence shown here is derived from an EMBL/GenBank/DDBJ whole genome shotgun (WGS) entry which is preliminary data.</text>
</comment>
<dbReference type="Proteomes" id="UP000198211">
    <property type="component" value="Unassembled WGS sequence"/>
</dbReference>
<proteinExistence type="predicted"/>
<name>A0A225USD9_9STRA</name>
<evidence type="ECO:0000256" key="1">
    <source>
        <dbReference type="SAM" id="MobiDB-lite"/>
    </source>
</evidence>
<dbReference type="OrthoDB" id="121465at2759"/>
<keyword evidence="3" id="KW-1185">Reference proteome</keyword>
<accession>A0A225USD9</accession>
<dbReference type="AlphaFoldDB" id="A0A225USD9"/>
<sequence length="293" mass="32941">MAIKEAVLKLFKEGEGNGLVLARKAYPWQDQFLWYNPTEFPDGTNAQGARRRKKSDAVAGRNEFVSFMVETWGWYGTLHRMETSGHKLLFWWGGQPGRTRPFADYKGPVMLDLAALFKKKDGSFLLQRLDPDDKGDRSPEHRLSDRALARVLLDVTSTMQVPSHWAGDITEGPWLGLTQSERIRDLRITVERELVAGTYVLPTATPYDEAESLVEDVTPLMNLDGSYTALPPKDKIPEWSYKHGPVISLSDDDEREEGEVGEAASSTDVATRSGRRNSFIRPVRAKGSKNKSN</sequence>
<evidence type="ECO:0000313" key="3">
    <source>
        <dbReference type="Proteomes" id="UP000198211"/>
    </source>
</evidence>
<protein>
    <submittedName>
        <fullName evidence="2">Uncharacterized protein</fullName>
    </submittedName>
</protein>
<gene>
    <name evidence="2" type="ORF">PHMEG_00034961</name>
</gene>
<feature type="compositionally biased region" description="Acidic residues" evidence="1">
    <location>
        <begin position="250"/>
        <end position="260"/>
    </location>
</feature>
<feature type="compositionally biased region" description="Basic residues" evidence="1">
    <location>
        <begin position="283"/>
        <end position="293"/>
    </location>
</feature>
<evidence type="ECO:0000313" key="2">
    <source>
        <dbReference type="EMBL" id="OWY95119.1"/>
    </source>
</evidence>
<feature type="region of interest" description="Disordered" evidence="1">
    <location>
        <begin position="247"/>
        <end position="293"/>
    </location>
</feature>
<dbReference type="EMBL" id="NBNE01013392">
    <property type="protein sequence ID" value="OWY95119.1"/>
    <property type="molecule type" value="Genomic_DNA"/>
</dbReference>
<organism evidence="2 3">
    <name type="scientific">Phytophthora megakarya</name>
    <dbReference type="NCBI Taxonomy" id="4795"/>
    <lineage>
        <taxon>Eukaryota</taxon>
        <taxon>Sar</taxon>
        <taxon>Stramenopiles</taxon>
        <taxon>Oomycota</taxon>
        <taxon>Peronosporomycetes</taxon>
        <taxon>Peronosporales</taxon>
        <taxon>Peronosporaceae</taxon>
        <taxon>Phytophthora</taxon>
    </lineage>
</organism>